<gene>
    <name evidence="2" type="ORF">DB31_4887</name>
    <name evidence="1" type="ORF">DB31_6733</name>
</gene>
<accession>A0A085VZ42</accession>
<dbReference type="EMBL" id="JMCB01000040">
    <property type="protein sequence ID" value="KFE58467.1"/>
    <property type="molecule type" value="Genomic_DNA"/>
</dbReference>
<dbReference type="OrthoDB" id="9787411at2"/>
<dbReference type="SUPFAM" id="SSF50494">
    <property type="entry name" value="Trypsin-like serine proteases"/>
    <property type="match status" value="1"/>
</dbReference>
<dbReference type="Gene3D" id="2.40.10.10">
    <property type="entry name" value="Trypsin-like serine proteases"/>
    <property type="match status" value="1"/>
</dbReference>
<proteinExistence type="predicted"/>
<dbReference type="EMBL" id="JMCB01000029">
    <property type="protein sequence ID" value="KFE60705.1"/>
    <property type="molecule type" value="Genomic_DNA"/>
</dbReference>
<reference evidence="2 3" key="1">
    <citation type="submission" date="2014-04" db="EMBL/GenBank/DDBJ databases">
        <title>Genome assembly of Hyalangium minutum DSM 14724.</title>
        <authorList>
            <person name="Sharma G."/>
            <person name="Subramanian S."/>
        </authorList>
    </citation>
    <scope>NUCLEOTIDE SEQUENCE [LARGE SCALE GENOMIC DNA]</scope>
    <source>
        <strain evidence="2 3">DSM 14724</strain>
    </source>
</reference>
<organism evidence="2 3">
    <name type="scientific">Hyalangium minutum</name>
    <dbReference type="NCBI Taxonomy" id="394096"/>
    <lineage>
        <taxon>Bacteria</taxon>
        <taxon>Pseudomonadati</taxon>
        <taxon>Myxococcota</taxon>
        <taxon>Myxococcia</taxon>
        <taxon>Myxococcales</taxon>
        <taxon>Cystobacterineae</taxon>
        <taxon>Archangiaceae</taxon>
        <taxon>Hyalangium</taxon>
    </lineage>
</organism>
<keyword evidence="3" id="KW-1185">Reference proteome</keyword>
<comment type="caution">
    <text evidence="2">The sequence shown here is derived from an EMBL/GenBank/DDBJ whole genome shotgun (WGS) entry which is preliminary data.</text>
</comment>
<dbReference type="STRING" id="394096.DB31_4887"/>
<sequence>MELASARALKEELSAELDRIAAGEVTPLMEMMSATMDSRTKALAPYHLVPHGVALGVAVGSEIDDYRLALRIQVQSPASTSFTSYAVGLARNEADVRSIGLLTLGRDASAGMPPYCEEVRPIKPGYSIGHPIVGAGTIGALVEDQNGRHGILSNSHILAVAGLATKRDNILQPGALDGGREPANVVASLERFVSLERGRGGSNVVDAAYALLKNGVRLDPTYDGKPMQRVVPARELAENMNVWKLGRSTGKTRGKVSVVNCDNLQVRLGGVIYSFDDQLEVESDSPFSQEGDSGAVVLNDKDEGIGLLLTGSERGGSNGKGLTYANPLETVLKNLKLKPL</sequence>
<name>A0A085VZ42_9BACT</name>
<dbReference type="InterPro" id="IPR043504">
    <property type="entry name" value="Peptidase_S1_PA_chymotrypsin"/>
</dbReference>
<protein>
    <recommendedName>
        <fullName evidence="4">Peptidase S1 domain-containing protein</fullName>
    </recommendedName>
</protein>
<evidence type="ECO:0008006" key="4">
    <source>
        <dbReference type="Google" id="ProtNLM"/>
    </source>
</evidence>
<dbReference type="AlphaFoldDB" id="A0A085VZ42"/>
<evidence type="ECO:0000313" key="2">
    <source>
        <dbReference type="EMBL" id="KFE60705.1"/>
    </source>
</evidence>
<dbReference type="InterPro" id="IPR009003">
    <property type="entry name" value="Peptidase_S1_PA"/>
</dbReference>
<dbReference type="Proteomes" id="UP000028725">
    <property type="component" value="Unassembled WGS sequence"/>
</dbReference>
<evidence type="ECO:0000313" key="3">
    <source>
        <dbReference type="Proteomes" id="UP000028725"/>
    </source>
</evidence>
<evidence type="ECO:0000313" key="1">
    <source>
        <dbReference type="EMBL" id="KFE58467.1"/>
    </source>
</evidence>
<dbReference type="RefSeq" id="WP_157232446.1">
    <property type="nucleotide sequence ID" value="NZ_JMCB01000029.1"/>
</dbReference>